<name>A0ABX5H854_PHOAN</name>
<feature type="transmembrane region" description="Helical" evidence="1">
    <location>
        <begin position="31"/>
        <end position="52"/>
    </location>
</feature>
<keyword evidence="1" id="KW-0472">Membrane</keyword>
<organism evidence="2 3">
    <name type="scientific">Photobacterium angustum</name>
    <dbReference type="NCBI Taxonomy" id="661"/>
    <lineage>
        <taxon>Bacteria</taxon>
        <taxon>Pseudomonadati</taxon>
        <taxon>Pseudomonadota</taxon>
        <taxon>Gammaproteobacteria</taxon>
        <taxon>Vibrionales</taxon>
        <taxon>Vibrionaceae</taxon>
        <taxon>Photobacterium</taxon>
    </lineage>
</organism>
<protein>
    <recommendedName>
        <fullName evidence="4">Type II secretion system protein GspF domain-containing protein</fullName>
    </recommendedName>
</protein>
<gene>
    <name evidence="2" type="ORF">C0W27_03550</name>
</gene>
<proteinExistence type="predicted"/>
<feature type="transmembrane region" description="Helical" evidence="1">
    <location>
        <begin position="159"/>
        <end position="190"/>
    </location>
</feature>
<keyword evidence="3" id="KW-1185">Reference proteome</keyword>
<keyword evidence="1" id="KW-1133">Transmembrane helix</keyword>
<accession>A0ABX5H854</accession>
<dbReference type="RefSeq" id="WP_045153290.1">
    <property type="nucleotide sequence ID" value="NZ_JZSW01000012.1"/>
</dbReference>
<dbReference type="Proteomes" id="UP000240989">
    <property type="component" value="Unassembled WGS sequence"/>
</dbReference>
<comment type="caution">
    <text evidence="2">The sequence shown here is derived from an EMBL/GenBank/DDBJ whole genome shotgun (WGS) entry which is preliminary data.</text>
</comment>
<evidence type="ECO:0008006" key="4">
    <source>
        <dbReference type="Google" id="ProtNLM"/>
    </source>
</evidence>
<dbReference type="EMBL" id="PYOU01000002">
    <property type="protein sequence ID" value="PSX12278.1"/>
    <property type="molecule type" value="Genomic_DNA"/>
</dbReference>
<keyword evidence="1" id="KW-0812">Transmembrane</keyword>
<evidence type="ECO:0000313" key="2">
    <source>
        <dbReference type="EMBL" id="PSX12278.1"/>
    </source>
</evidence>
<evidence type="ECO:0000313" key="3">
    <source>
        <dbReference type="Proteomes" id="UP000240989"/>
    </source>
</evidence>
<sequence length="192" mass="21712">MFKNALEESHAIAKIIGGISSLGKGPFWKRAIVYLVWGLFILCLMLATPKLLQIGAEKHWNQYSNNTGDIGDRNSLMIAKDAVNLCLASIKSNHHYKERYCDYSILMFEQNSTRFGEFSQELVNAKAYEQMLISIDSDIRSLDFQALAKRHSKSLQERVLDLLFTPIGMLAYICISIVLLSLPLALFYAVSK</sequence>
<reference evidence="2 3" key="1">
    <citation type="submission" date="2018-01" db="EMBL/GenBank/DDBJ databases">
        <title>Whole genome sequencing of Histamine producing bacteria.</title>
        <authorList>
            <person name="Butler K."/>
        </authorList>
    </citation>
    <scope>NUCLEOTIDE SEQUENCE [LARGE SCALE GENOMIC DNA]</scope>
    <source>
        <strain evidence="2 3">A6-1</strain>
    </source>
</reference>
<evidence type="ECO:0000256" key="1">
    <source>
        <dbReference type="SAM" id="Phobius"/>
    </source>
</evidence>